<feature type="compositionally biased region" description="Low complexity" evidence="10">
    <location>
        <begin position="76"/>
        <end position="86"/>
    </location>
</feature>
<dbReference type="GO" id="GO:0005634">
    <property type="term" value="C:nucleus"/>
    <property type="evidence" value="ECO:0007669"/>
    <property type="project" value="UniProtKB-SubCell"/>
</dbReference>
<keyword evidence="2 8" id="KW-0863">Zinc-finger</keyword>
<dbReference type="InterPro" id="IPR003851">
    <property type="entry name" value="Znf_Dof"/>
</dbReference>
<dbReference type="GO" id="GO:0008270">
    <property type="term" value="F:zinc ion binding"/>
    <property type="evidence" value="ECO:0007669"/>
    <property type="project" value="UniProtKB-KW"/>
</dbReference>
<evidence type="ECO:0000256" key="8">
    <source>
        <dbReference type="PROSITE-ProRule" id="PRU00071"/>
    </source>
</evidence>
<evidence type="ECO:0000256" key="2">
    <source>
        <dbReference type="ARBA" id="ARBA00022771"/>
    </source>
</evidence>
<evidence type="ECO:0000256" key="6">
    <source>
        <dbReference type="ARBA" id="ARBA00023163"/>
    </source>
</evidence>
<keyword evidence="6 9" id="KW-0804">Transcription</keyword>
<keyword evidence="4 9" id="KW-0805">Transcription regulation</keyword>
<dbReference type="PANTHER" id="PTHR31992">
    <property type="entry name" value="DOF ZINC FINGER PROTEIN DOF1.4-RELATED"/>
    <property type="match status" value="1"/>
</dbReference>
<dbReference type="Gramene" id="Kaladp0047s0231.1.v1.1">
    <property type="protein sequence ID" value="Kaladp0047s0231.1.v1.1.CDS.1"/>
    <property type="gene ID" value="Kaladp0047s0231.v1.1"/>
</dbReference>
<dbReference type="PANTHER" id="PTHR31992:SF345">
    <property type="entry name" value="DOF ZINC FINGER PROTEIN"/>
    <property type="match status" value="1"/>
</dbReference>
<evidence type="ECO:0000256" key="7">
    <source>
        <dbReference type="ARBA" id="ARBA00023242"/>
    </source>
</evidence>
<dbReference type="InterPro" id="IPR045174">
    <property type="entry name" value="Dof"/>
</dbReference>
<evidence type="ECO:0000256" key="4">
    <source>
        <dbReference type="ARBA" id="ARBA00023015"/>
    </source>
</evidence>
<dbReference type="PROSITE" id="PS50884">
    <property type="entry name" value="ZF_DOF_2"/>
    <property type="match status" value="1"/>
</dbReference>
<keyword evidence="7 8" id="KW-0539">Nucleus</keyword>
<keyword evidence="3 9" id="KW-0862">Zinc</keyword>
<evidence type="ECO:0000256" key="10">
    <source>
        <dbReference type="SAM" id="MobiDB-lite"/>
    </source>
</evidence>
<protein>
    <recommendedName>
        <fullName evidence="9">Dof zinc finger protein</fullName>
    </recommendedName>
</protein>
<evidence type="ECO:0000256" key="1">
    <source>
        <dbReference type="ARBA" id="ARBA00022723"/>
    </source>
</evidence>
<comment type="subcellular location">
    <subcellularLocation>
        <location evidence="8 9">Nucleus</location>
    </subcellularLocation>
</comment>
<keyword evidence="13" id="KW-1185">Reference proteome</keyword>
<feature type="compositionally biased region" description="Basic and acidic residues" evidence="10">
    <location>
        <begin position="97"/>
        <end position="108"/>
    </location>
</feature>
<sequence length="213" mass="22906">MEELAAYQSIKPPQFQEEEKLKCPRCDSLNTKFCYYNNYNLSQPRHYCKSCKRYWTKGGSLRNIPVGGSSRKTTKRSSSSNSVTRKAAVPSSSNSAHRPESGPKHAFSDDQESTVLSMGGGAGGFGLSFSSLMPSEGQLGHSILGAMNGSGYGGFQSGLFGTAFGHKGLDSGTEVTNVSEGFLGIQHGNEQWSSGGEHVWPDLAIYTPSPTFE</sequence>
<evidence type="ECO:0000313" key="13">
    <source>
        <dbReference type="Proteomes" id="UP000594263"/>
    </source>
</evidence>
<keyword evidence="5 8" id="KW-0238">DNA-binding</keyword>
<evidence type="ECO:0000256" key="9">
    <source>
        <dbReference type="RuleBase" id="RU369094"/>
    </source>
</evidence>
<name>A0A7N0TXY3_KALFE</name>
<dbReference type="OMA" id="LDSGCEM"/>
<evidence type="ECO:0000256" key="3">
    <source>
        <dbReference type="ARBA" id="ARBA00022833"/>
    </source>
</evidence>
<dbReference type="Pfam" id="PF02701">
    <property type="entry name" value="Zn_ribbon_Dof"/>
    <property type="match status" value="1"/>
</dbReference>
<proteinExistence type="predicted"/>
<dbReference type="GO" id="GO:0003700">
    <property type="term" value="F:DNA-binding transcription factor activity"/>
    <property type="evidence" value="ECO:0007669"/>
    <property type="project" value="UniProtKB-UniRule"/>
</dbReference>
<accession>A0A7N0TXY3</accession>
<evidence type="ECO:0000313" key="12">
    <source>
        <dbReference type="EnsemblPlants" id="Kaladp0047s0231.1.v1.1.CDS.1"/>
    </source>
</evidence>
<reference evidence="12" key="1">
    <citation type="submission" date="2021-01" db="UniProtKB">
        <authorList>
            <consortium name="EnsemblPlants"/>
        </authorList>
    </citation>
    <scope>IDENTIFICATION</scope>
</reference>
<evidence type="ECO:0000256" key="5">
    <source>
        <dbReference type="ARBA" id="ARBA00023125"/>
    </source>
</evidence>
<keyword evidence="1 9" id="KW-0479">Metal-binding</keyword>
<dbReference type="EnsemblPlants" id="Kaladp0047s0231.1.v1.1">
    <property type="protein sequence ID" value="Kaladp0047s0231.1.v1.1.CDS.1"/>
    <property type="gene ID" value="Kaladp0047s0231.v1.1"/>
</dbReference>
<evidence type="ECO:0000259" key="11">
    <source>
        <dbReference type="PROSITE" id="PS50884"/>
    </source>
</evidence>
<dbReference type="Proteomes" id="UP000594263">
    <property type="component" value="Unplaced"/>
</dbReference>
<comment type="function">
    <text evidence="9">Transcription factor that binds specifically to a 5'-AA[AG]G-3' consensus core sequence.</text>
</comment>
<dbReference type="GO" id="GO:0003677">
    <property type="term" value="F:DNA binding"/>
    <property type="evidence" value="ECO:0007669"/>
    <property type="project" value="UniProtKB-UniRule"/>
</dbReference>
<organism evidence="12 13">
    <name type="scientific">Kalanchoe fedtschenkoi</name>
    <name type="common">Lavender scallops</name>
    <name type="synonym">South American air plant</name>
    <dbReference type="NCBI Taxonomy" id="63787"/>
    <lineage>
        <taxon>Eukaryota</taxon>
        <taxon>Viridiplantae</taxon>
        <taxon>Streptophyta</taxon>
        <taxon>Embryophyta</taxon>
        <taxon>Tracheophyta</taxon>
        <taxon>Spermatophyta</taxon>
        <taxon>Magnoliopsida</taxon>
        <taxon>eudicotyledons</taxon>
        <taxon>Gunneridae</taxon>
        <taxon>Pentapetalae</taxon>
        <taxon>Saxifragales</taxon>
        <taxon>Crassulaceae</taxon>
        <taxon>Kalanchoe</taxon>
    </lineage>
</organism>
<dbReference type="AlphaFoldDB" id="A0A7N0TXY3"/>
<dbReference type="PROSITE" id="PS01361">
    <property type="entry name" value="ZF_DOF_1"/>
    <property type="match status" value="1"/>
</dbReference>
<feature type="region of interest" description="Disordered" evidence="10">
    <location>
        <begin position="62"/>
        <end position="113"/>
    </location>
</feature>
<feature type="domain" description="Dof-type" evidence="11">
    <location>
        <begin position="21"/>
        <end position="75"/>
    </location>
</feature>